<organism evidence="2 3">
    <name type="scientific">Streptomyces iconiensis</name>
    <dbReference type="NCBI Taxonomy" id="1384038"/>
    <lineage>
        <taxon>Bacteria</taxon>
        <taxon>Bacillati</taxon>
        <taxon>Actinomycetota</taxon>
        <taxon>Actinomycetes</taxon>
        <taxon>Kitasatosporales</taxon>
        <taxon>Streptomycetaceae</taxon>
        <taxon>Streptomyces</taxon>
    </lineage>
</organism>
<dbReference type="InterPro" id="IPR007278">
    <property type="entry name" value="DUF397"/>
</dbReference>
<feature type="domain" description="DUF397" evidence="1">
    <location>
        <begin position="14"/>
        <end position="66"/>
    </location>
</feature>
<gene>
    <name evidence="2" type="ORF">NMN56_041655</name>
</gene>
<evidence type="ECO:0000259" key="1">
    <source>
        <dbReference type="Pfam" id="PF04149"/>
    </source>
</evidence>
<dbReference type="RefSeq" id="WP_274044824.1">
    <property type="nucleotide sequence ID" value="NZ_JANCPR020000084.1"/>
</dbReference>
<sequence>MSEHEAVSRWAHLTWIRATDDPDPESECIEVAAGEGELVHIRQTDDPENVVTTTQSKWHAFVLGVRNDEFDHFVDDLEARGGAGG</sequence>
<dbReference type="Pfam" id="PF04149">
    <property type="entry name" value="DUF397"/>
    <property type="match status" value="1"/>
</dbReference>
<evidence type="ECO:0000313" key="3">
    <source>
        <dbReference type="Proteomes" id="UP001214441"/>
    </source>
</evidence>
<dbReference type="EMBL" id="JANCPR020000084">
    <property type="protein sequence ID" value="MDJ1138357.1"/>
    <property type="molecule type" value="Genomic_DNA"/>
</dbReference>
<proteinExistence type="predicted"/>
<keyword evidence="3" id="KW-1185">Reference proteome</keyword>
<accession>A0ABT7ABC9</accession>
<protein>
    <submittedName>
        <fullName evidence="2">DUF397 domain-containing protein</fullName>
    </submittedName>
</protein>
<comment type="caution">
    <text evidence="2">The sequence shown here is derived from an EMBL/GenBank/DDBJ whole genome shotgun (WGS) entry which is preliminary data.</text>
</comment>
<name>A0ABT7ABC9_9ACTN</name>
<dbReference type="Proteomes" id="UP001214441">
    <property type="component" value="Unassembled WGS sequence"/>
</dbReference>
<evidence type="ECO:0000313" key="2">
    <source>
        <dbReference type="EMBL" id="MDJ1138357.1"/>
    </source>
</evidence>
<reference evidence="2 3" key="1">
    <citation type="submission" date="2023-05" db="EMBL/GenBank/DDBJ databases">
        <title>Streptantibioticus silvisoli sp. nov., acidotolerant actinomycetes 1 from pine litter.</title>
        <authorList>
            <person name="Swiecimska M."/>
            <person name="Golinska P."/>
            <person name="Sangal V."/>
            <person name="Wachnowicz B."/>
            <person name="Goodfellow M."/>
        </authorList>
    </citation>
    <scope>NUCLEOTIDE SEQUENCE [LARGE SCALE GENOMIC DNA]</scope>
    <source>
        <strain evidence="2 3">DSM 42109</strain>
    </source>
</reference>